<dbReference type="Proteomes" id="UP000279833">
    <property type="component" value="Unassembled WGS sequence"/>
</dbReference>
<keyword evidence="9" id="KW-1185">Reference proteome</keyword>
<dbReference type="GO" id="GO:0005524">
    <property type="term" value="F:ATP binding"/>
    <property type="evidence" value="ECO:0007669"/>
    <property type="project" value="UniProtKB-KW"/>
</dbReference>
<evidence type="ECO:0000256" key="3">
    <source>
        <dbReference type="ARBA" id="ARBA00022741"/>
    </source>
</evidence>
<dbReference type="Gene3D" id="3.40.50.300">
    <property type="entry name" value="P-loop containing nucleotide triphosphate hydrolases"/>
    <property type="match status" value="1"/>
</dbReference>
<dbReference type="InterPro" id="IPR039421">
    <property type="entry name" value="Type_1_exporter"/>
</dbReference>
<feature type="domain" description="ABC transporter" evidence="7">
    <location>
        <begin position="1"/>
        <end position="228"/>
    </location>
</feature>
<dbReference type="EMBL" id="UZAK01041430">
    <property type="protein sequence ID" value="VDP66794.1"/>
    <property type="molecule type" value="Genomic_DNA"/>
</dbReference>
<reference evidence="10" key="1">
    <citation type="submission" date="2016-06" db="UniProtKB">
        <authorList>
            <consortium name="WormBaseParasite"/>
        </authorList>
    </citation>
    <scope>IDENTIFICATION</scope>
</reference>
<keyword evidence="5" id="KW-1133">Transmembrane helix</keyword>
<dbReference type="InterPro" id="IPR017871">
    <property type="entry name" value="ABC_transporter-like_CS"/>
</dbReference>
<evidence type="ECO:0000256" key="6">
    <source>
        <dbReference type="ARBA" id="ARBA00023136"/>
    </source>
</evidence>
<evidence type="ECO:0000313" key="10">
    <source>
        <dbReference type="WBParaSite" id="SCUD_0001872901-mRNA-1"/>
    </source>
</evidence>
<dbReference type="GO" id="GO:0016887">
    <property type="term" value="F:ATP hydrolysis activity"/>
    <property type="evidence" value="ECO:0007669"/>
    <property type="project" value="InterPro"/>
</dbReference>
<organism evidence="10">
    <name type="scientific">Schistosoma curassoni</name>
    <dbReference type="NCBI Taxonomy" id="6186"/>
    <lineage>
        <taxon>Eukaryota</taxon>
        <taxon>Metazoa</taxon>
        <taxon>Spiralia</taxon>
        <taxon>Lophotrochozoa</taxon>
        <taxon>Platyhelminthes</taxon>
        <taxon>Trematoda</taxon>
        <taxon>Digenea</taxon>
        <taxon>Strigeidida</taxon>
        <taxon>Schistosomatoidea</taxon>
        <taxon>Schistosomatidae</taxon>
        <taxon>Schistosoma</taxon>
    </lineage>
</organism>
<dbReference type="FunFam" id="3.40.50.300:FF:000218">
    <property type="entry name" value="Multidrug ABC transporter ATP-binding protein"/>
    <property type="match status" value="1"/>
</dbReference>
<name>A0A183KUI4_9TREM</name>
<dbReference type="SMART" id="SM00382">
    <property type="entry name" value="AAA"/>
    <property type="match status" value="1"/>
</dbReference>
<dbReference type="PROSITE" id="PS00211">
    <property type="entry name" value="ABC_TRANSPORTER_1"/>
    <property type="match status" value="1"/>
</dbReference>
<accession>A0A183KUI4</accession>
<reference evidence="8 9" key="2">
    <citation type="submission" date="2018-11" db="EMBL/GenBank/DDBJ databases">
        <authorList>
            <consortium name="Pathogen Informatics"/>
        </authorList>
    </citation>
    <scope>NUCLEOTIDE SEQUENCE [LARGE SCALE GENOMIC DNA]</scope>
    <source>
        <strain evidence="8">Dakar</strain>
        <strain evidence="9">Dakar, Senegal</strain>
    </source>
</reference>
<protein>
    <submittedName>
        <fullName evidence="10">ABC transporter domain-containing protein</fullName>
    </submittedName>
</protein>
<dbReference type="WBParaSite" id="SCUD_0001872901-mRNA-1">
    <property type="protein sequence ID" value="SCUD_0001872901-mRNA-1"/>
    <property type="gene ID" value="SCUD_0001872901"/>
</dbReference>
<comment type="subcellular location">
    <subcellularLocation>
        <location evidence="1">Membrane</location>
        <topology evidence="1">Multi-pass membrane protein</topology>
    </subcellularLocation>
</comment>
<proteinExistence type="predicted"/>
<keyword evidence="2" id="KW-0812">Transmembrane</keyword>
<evidence type="ECO:0000256" key="4">
    <source>
        <dbReference type="ARBA" id="ARBA00022840"/>
    </source>
</evidence>
<evidence type="ECO:0000256" key="1">
    <source>
        <dbReference type="ARBA" id="ARBA00004141"/>
    </source>
</evidence>
<dbReference type="AlphaFoldDB" id="A0A183KUI4"/>
<keyword evidence="4" id="KW-0067">ATP-binding</keyword>
<evidence type="ECO:0000256" key="2">
    <source>
        <dbReference type="ARBA" id="ARBA00022692"/>
    </source>
</evidence>
<gene>
    <name evidence="8" type="ORF">SCUD_LOCUS18726</name>
</gene>
<evidence type="ECO:0000256" key="5">
    <source>
        <dbReference type="ARBA" id="ARBA00022989"/>
    </source>
</evidence>
<dbReference type="GO" id="GO:0042626">
    <property type="term" value="F:ATPase-coupled transmembrane transporter activity"/>
    <property type="evidence" value="ECO:0007669"/>
    <property type="project" value="TreeGrafter"/>
</dbReference>
<dbReference type="PANTHER" id="PTHR24221:SF503">
    <property type="entry name" value="MITOCHONDRIAL POTASSIUM CHANNEL ATP-BINDING SUBUNIT"/>
    <property type="match status" value="1"/>
</dbReference>
<evidence type="ECO:0000259" key="7">
    <source>
        <dbReference type="PROSITE" id="PS50893"/>
    </source>
</evidence>
<dbReference type="InterPro" id="IPR003593">
    <property type="entry name" value="AAA+_ATPase"/>
</dbReference>
<sequence length="231" mass="25960">MWIDEIFNDFSLTIQSNETTAFVGPSGCGKTTITQLIERFYDPDNGQVLFDDTDLRALNVNWIRSNIGIVQQDPVLFTGTISENIRMGCLNDTLTNDDASTYCIQHCSEMMALILQVQGYNTMISRTNSELSVGQKQRISIARALIRKPKILIFDEATSALDNHSERMIQRALENIKINRTVIIIAHRLSTIRNANKIVVLDNGRIREIGTHAQLSSTSGFYSAMLKLEVC</sequence>
<dbReference type="STRING" id="6186.A0A183KUI4"/>
<dbReference type="InterPro" id="IPR003439">
    <property type="entry name" value="ABC_transporter-like_ATP-bd"/>
</dbReference>
<dbReference type="GO" id="GO:0016020">
    <property type="term" value="C:membrane"/>
    <property type="evidence" value="ECO:0007669"/>
    <property type="project" value="UniProtKB-SubCell"/>
</dbReference>
<dbReference type="Pfam" id="PF00005">
    <property type="entry name" value="ABC_tran"/>
    <property type="match status" value="1"/>
</dbReference>
<dbReference type="PANTHER" id="PTHR24221">
    <property type="entry name" value="ATP-BINDING CASSETTE SUB-FAMILY B"/>
    <property type="match status" value="1"/>
</dbReference>
<evidence type="ECO:0000313" key="9">
    <source>
        <dbReference type="Proteomes" id="UP000279833"/>
    </source>
</evidence>
<dbReference type="InterPro" id="IPR027417">
    <property type="entry name" value="P-loop_NTPase"/>
</dbReference>
<evidence type="ECO:0000313" key="8">
    <source>
        <dbReference type="EMBL" id="VDP66794.1"/>
    </source>
</evidence>
<keyword evidence="3" id="KW-0547">Nucleotide-binding</keyword>
<dbReference type="PROSITE" id="PS50893">
    <property type="entry name" value="ABC_TRANSPORTER_2"/>
    <property type="match status" value="1"/>
</dbReference>
<keyword evidence="6" id="KW-0472">Membrane</keyword>
<dbReference type="SUPFAM" id="SSF52540">
    <property type="entry name" value="P-loop containing nucleoside triphosphate hydrolases"/>
    <property type="match status" value="1"/>
</dbReference>